<dbReference type="InterPro" id="IPR050515">
    <property type="entry name" value="Beta-lactam/transpept"/>
</dbReference>
<dbReference type="GO" id="GO:0006508">
    <property type="term" value="P:proteolysis"/>
    <property type="evidence" value="ECO:0007669"/>
    <property type="project" value="UniProtKB-KW"/>
</dbReference>
<dbReference type="InterPro" id="IPR036138">
    <property type="entry name" value="PBP_dimer_sf"/>
</dbReference>
<feature type="transmembrane region" description="Helical" evidence="13">
    <location>
        <begin position="49"/>
        <end position="70"/>
    </location>
</feature>
<sequence>MFLHNKYKIKEMSGEIETNEVFLDTLAKINEEKLGLSEKKFEVKIKEKLIYSIFAIFFIFCLIVFGKTFYLQVFNGNKLHGIAQNNMAKIGLISPQRGIIYDSKLKKLVLNAPAFDLVCDKRNLSLYPLEYAKEIDIIAKIFELQPAAITQQLQNAEESEVLISQNITQEKLLILETNINNLPDCQIEKNTTRNYITGPIFSHILGYTGKTNKEELQNNYNYTISDYIGKIGLEKYYEQFLRGTPGQVEVIKNASGIKKGDKILSEPTSGYNLVLHIDTDFQKKVYDSLEKSIKNIGAKKGAAVALNPKTGAILALVSYPAYDNNIFSSSISKEDFNKIQNDPNQPFFNRAISAQYPTGSTIKPFIAAGALQEKIISEDKIINDPGYILVQSKYDPEVVYRFGGVEPHGLVDMREALAVSSNIYFYTVGGGYKDQQGLGPTRIKKYLDLFGWEEKTGIDLTGEFKGFVPDAEWKKKNKNEAWWDGDTYNLSIGQSDLQVTPLQVALAYSAIANGGSLYKPQIVQKIIDGSGENAKTIQEFEPEIIRSNFIDQENLKVVREGMRDGVLHGSSKMLSSIPVSIAGKTGTAETNKPGYFNTWSSNFAPYDDPEIVFVTTIEGVQGLRAATLPVAYDVLQWYFAHH</sequence>
<feature type="domain" description="Penicillin-binding protein dimerisation" evidence="15">
    <location>
        <begin position="93"/>
        <end position="256"/>
    </location>
</feature>
<keyword evidence="4" id="KW-0997">Cell inner membrane</keyword>
<evidence type="ECO:0000256" key="4">
    <source>
        <dbReference type="ARBA" id="ARBA00022519"/>
    </source>
</evidence>
<evidence type="ECO:0000256" key="5">
    <source>
        <dbReference type="ARBA" id="ARBA00022670"/>
    </source>
</evidence>
<protein>
    <submittedName>
        <fullName evidence="16">Penicillin-binding protein 2</fullName>
    </submittedName>
</protein>
<dbReference type="Gene3D" id="3.40.710.10">
    <property type="entry name" value="DD-peptidase/beta-lactamase superfamily"/>
    <property type="match status" value="1"/>
</dbReference>
<dbReference type="GO" id="GO:0009252">
    <property type="term" value="P:peptidoglycan biosynthetic process"/>
    <property type="evidence" value="ECO:0007669"/>
    <property type="project" value="UniProtKB-KW"/>
</dbReference>
<dbReference type="InterPro" id="IPR012338">
    <property type="entry name" value="Beta-lactam/transpept-like"/>
</dbReference>
<organism evidence="16 17">
    <name type="scientific">Candidatus Staskawiczbacteria bacterium RIFCSPHIGHO2_02_FULL_33_16</name>
    <dbReference type="NCBI Taxonomy" id="1802204"/>
    <lineage>
        <taxon>Bacteria</taxon>
        <taxon>Candidatus Staskawicziibacteriota</taxon>
    </lineage>
</organism>
<dbReference type="PANTHER" id="PTHR30627:SF2">
    <property type="entry name" value="PEPTIDOGLYCAN D,D-TRANSPEPTIDASE MRDA"/>
    <property type="match status" value="1"/>
</dbReference>
<dbReference type="NCBIfam" id="TIGR03423">
    <property type="entry name" value="pbp2_mrdA"/>
    <property type="match status" value="1"/>
</dbReference>
<keyword evidence="3" id="KW-1003">Cell membrane</keyword>
<dbReference type="GO" id="GO:0071972">
    <property type="term" value="F:peptidoglycan L,D-transpeptidase activity"/>
    <property type="evidence" value="ECO:0007669"/>
    <property type="project" value="TreeGrafter"/>
</dbReference>
<gene>
    <name evidence="16" type="ORF">A3D34_01925</name>
</gene>
<keyword evidence="5" id="KW-0645">Protease</keyword>
<evidence type="ECO:0000256" key="12">
    <source>
        <dbReference type="ARBA" id="ARBA00023316"/>
    </source>
</evidence>
<evidence type="ECO:0000259" key="15">
    <source>
        <dbReference type="Pfam" id="PF03717"/>
    </source>
</evidence>
<reference evidence="16 17" key="1">
    <citation type="journal article" date="2016" name="Nat. Commun.">
        <title>Thousands of microbial genomes shed light on interconnected biogeochemical processes in an aquifer system.</title>
        <authorList>
            <person name="Anantharaman K."/>
            <person name="Brown C.T."/>
            <person name="Hug L.A."/>
            <person name="Sharon I."/>
            <person name="Castelle C.J."/>
            <person name="Probst A.J."/>
            <person name="Thomas B.C."/>
            <person name="Singh A."/>
            <person name="Wilkins M.J."/>
            <person name="Karaoz U."/>
            <person name="Brodie E.L."/>
            <person name="Williams K.H."/>
            <person name="Hubbard S.S."/>
            <person name="Banfield J.F."/>
        </authorList>
    </citation>
    <scope>NUCLEOTIDE SEQUENCE [LARGE SCALE GENOMIC DNA]</scope>
</reference>
<evidence type="ECO:0000256" key="9">
    <source>
        <dbReference type="ARBA" id="ARBA00022984"/>
    </source>
</evidence>
<dbReference type="GO" id="GO:0005886">
    <property type="term" value="C:plasma membrane"/>
    <property type="evidence" value="ECO:0007669"/>
    <property type="project" value="UniProtKB-SubCell"/>
</dbReference>
<name>A0A1G2HYU0_9BACT</name>
<dbReference type="GO" id="GO:0009002">
    <property type="term" value="F:serine-type D-Ala-D-Ala carboxypeptidase activity"/>
    <property type="evidence" value="ECO:0007669"/>
    <property type="project" value="InterPro"/>
</dbReference>
<comment type="caution">
    <text evidence="16">The sequence shown here is derived from an EMBL/GenBank/DDBJ whole genome shotgun (WGS) entry which is preliminary data.</text>
</comment>
<evidence type="ECO:0000256" key="8">
    <source>
        <dbReference type="ARBA" id="ARBA00022960"/>
    </source>
</evidence>
<keyword evidence="11 13" id="KW-0472">Membrane</keyword>
<dbReference type="InterPro" id="IPR005311">
    <property type="entry name" value="PBP_dimer"/>
</dbReference>
<keyword evidence="8" id="KW-0133">Cell shape</keyword>
<dbReference type="GO" id="GO:0008658">
    <property type="term" value="F:penicillin binding"/>
    <property type="evidence" value="ECO:0007669"/>
    <property type="project" value="InterPro"/>
</dbReference>
<dbReference type="SUPFAM" id="SSF56519">
    <property type="entry name" value="Penicillin binding protein dimerisation domain"/>
    <property type="match status" value="1"/>
</dbReference>
<dbReference type="Gene3D" id="3.90.1310.10">
    <property type="entry name" value="Penicillin-binding protein 2a (Domain 2)"/>
    <property type="match status" value="1"/>
</dbReference>
<dbReference type="AlphaFoldDB" id="A0A1G2HYU0"/>
<keyword evidence="12" id="KW-0961">Cell wall biogenesis/degradation</keyword>
<dbReference type="Proteomes" id="UP000179183">
    <property type="component" value="Unassembled WGS sequence"/>
</dbReference>
<evidence type="ECO:0000256" key="3">
    <source>
        <dbReference type="ARBA" id="ARBA00022475"/>
    </source>
</evidence>
<evidence type="ECO:0000256" key="2">
    <source>
        <dbReference type="ARBA" id="ARBA00004236"/>
    </source>
</evidence>
<feature type="domain" description="Penicillin-binding protein transpeptidase" evidence="14">
    <location>
        <begin position="301"/>
        <end position="631"/>
    </location>
</feature>
<evidence type="ECO:0000256" key="10">
    <source>
        <dbReference type="ARBA" id="ARBA00022989"/>
    </source>
</evidence>
<dbReference type="Pfam" id="PF03717">
    <property type="entry name" value="PBP_dimer"/>
    <property type="match status" value="1"/>
</dbReference>
<evidence type="ECO:0000256" key="13">
    <source>
        <dbReference type="SAM" id="Phobius"/>
    </source>
</evidence>
<evidence type="ECO:0000313" key="16">
    <source>
        <dbReference type="EMBL" id="OGZ67655.1"/>
    </source>
</evidence>
<evidence type="ECO:0000256" key="6">
    <source>
        <dbReference type="ARBA" id="ARBA00022692"/>
    </source>
</evidence>
<dbReference type="Pfam" id="PF00905">
    <property type="entry name" value="Transpeptidase"/>
    <property type="match status" value="1"/>
</dbReference>
<evidence type="ECO:0000256" key="7">
    <source>
        <dbReference type="ARBA" id="ARBA00022801"/>
    </source>
</evidence>
<evidence type="ECO:0000256" key="11">
    <source>
        <dbReference type="ARBA" id="ARBA00023136"/>
    </source>
</evidence>
<dbReference type="InterPro" id="IPR001460">
    <property type="entry name" value="PCN-bd_Tpept"/>
</dbReference>
<accession>A0A1G2HYU0</accession>
<dbReference type="PANTHER" id="PTHR30627">
    <property type="entry name" value="PEPTIDOGLYCAN D,D-TRANSPEPTIDASE"/>
    <property type="match status" value="1"/>
</dbReference>
<evidence type="ECO:0000256" key="1">
    <source>
        <dbReference type="ARBA" id="ARBA00004167"/>
    </source>
</evidence>
<dbReference type="SUPFAM" id="SSF56601">
    <property type="entry name" value="beta-lactamase/transpeptidase-like"/>
    <property type="match status" value="1"/>
</dbReference>
<keyword evidence="9" id="KW-0573">Peptidoglycan synthesis</keyword>
<evidence type="ECO:0000259" key="14">
    <source>
        <dbReference type="Pfam" id="PF00905"/>
    </source>
</evidence>
<proteinExistence type="predicted"/>
<dbReference type="GO" id="GO:0071555">
    <property type="term" value="P:cell wall organization"/>
    <property type="evidence" value="ECO:0007669"/>
    <property type="project" value="UniProtKB-KW"/>
</dbReference>
<dbReference type="Gene3D" id="3.30.1390.30">
    <property type="entry name" value="Penicillin-binding protein 2a, domain 3"/>
    <property type="match status" value="1"/>
</dbReference>
<keyword evidence="6 13" id="KW-0812">Transmembrane</keyword>
<dbReference type="InterPro" id="IPR017790">
    <property type="entry name" value="Penicillin-binding_protein_2"/>
</dbReference>
<dbReference type="EMBL" id="MHOQ01000001">
    <property type="protein sequence ID" value="OGZ67655.1"/>
    <property type="molecule type" value="Genomic_DNA"/>
</dbReference>
<keyword evidence="7" id="KW-0378">Hydrolase</keyword>
<evidence type="ECO:0000313" key="17">
    <source>
        <dbReference type="Proteomes" id="UP000179183"/>
    </source>
</evidence>
<dbReference type="GO" id="GO:0008360">
    <property type="term" value="P:regulation of cell shape"/>
    <property type="evidence" value="ECO:0007669"/>
    <property type="project" value="UniProtKB-KW"/>
</dbReference>
<keyword evidence="10 13" id="KW-1133">Transmembrane helix</keyword>
<comment type="subcellular location">
    <subcellularLocation>
        <location evidence="2">Cell membrane</location>
    </subcellularLocation>
    <subcellularLocation>
        <location evidence="1">Membrane</location>
        <topology evidence="1">Single-pass membrane protein</topology>
    </subcellularLocation>
</comment>